<protein>
    <submittedName>
        <fullName evidence="1">Uncharacterized protein</fullName>
    </submittedName>
</protein>
<organism evidence="1 2">
    <name type="scientific">Vermiconidia calcicola</name>
    <dbReference type="NCBI Taxonomy" id="1690605"/>
    <lineage>
        <taxon>Eukaryota</taxon>
        <taxon>Fungi</taxon>
        <taxon>Dikarya</taxon>
        <taxon>Ascomycota</taxon>
        <taxon>Pezizomycotina</taxon>
        <taxon>Dothideomycetes</taxon>
        <taxon>Dothideomycetidae</taxon>
        <taxon>Mycosphaerellales</taxon>
        <taxon>Extremaceae</taxon>
        <taxon>Vermiconidia</taxon>
    </lineage>
</organism>
<gene>
    <name evidence="1" type="ORF">LTR37_007590</name>
</gene>
<evidence type="ECO:0000313" key="1">
    <source>
        <dbReference type="EMBL" id="KAK3714855.1"/>
    </source>
</evidence>
<evidence type="ECO:0000313" key="2">
    <source>
        <dbReference type="Proteomes" id="UP001281147"/>
    </source>
</evidence>
<sequence length="55" mass="5825">MTRKPPSKVQEIGEGEGDRGSRGFRGDSGIVGGRGGYRAFQLRLGIAVRAAKPSH</sequence>
<dbReference type="EMBL" id="JAUTXU010000053">
    <property type="protein sequence ID" value="KAK3714855.1"/>
    <property type="molecule type" value="Genomic_DNA"/>
</dbReference>
<name>A0ACC3NES5_9PEZI</name>
<proteinExistence type="predicted"/>
<reference evidence="1" key="1">
    <citation type="submission" date="2023-07" db="EMBL/GenBank/DDBJ databases">
        <title>Black Yeasts Isolated from many extreme environments.</title>
        <authorList>
            <person name="Coleine C."/>
            <person name="Stajich J.E."/>
            <person name="Selbmann L."/>
        </authorList>
    </citation>
    <scope>NUCLEOTIDE SEQUENCE</scope>
    <source>
        <strain evidence="1">CCFEE 5714</strain>
    </source>
</reference>
<dbReference type="Proteomes" id="UP001281147">
    <property type="component" value="Unassembled WGS sequence"/>
</dbReference>
<comment type="caution">
    <text evidence="1">The sequence shown here is derived from an EMBL/GenBank/DDBJ whole genome shotgun (WGS) entry which is preliminary data.</text>
</comment>
<keyword evidence="2" id="KW-1185">Reference proteome</keyword>
<accession>A0ACC3NES5</accession>